<proteinExistence type="predicted"/>
<feature type="compositionally biased region" description="Basic residues" evidence="1">
    <location>
        <begin position="25"/>
        <end position="37"/>
    </location>
</feature>
<evidence type="ECO:0000313" key="2">
    <source>
        <dbReference type="EMBL" id="SLM25028.1"/>
    </source>
</evidence>
<reference evidence="3" key="1">
    <citation type="submission" date="2016-10" db="EMBL/GenBank/DDBJ databases">
        <authorList>
            <person name="Varghese N."/>
        </authorList>
    </citation>
    <scope>NUCLEOTIDE SEQUENCE [LARGE SCALE GENOMIC DNA]</scope>
    <source>
        <strain evidence="3">92MFCol6.1</strain>
    </source>
</reference>
<dbReference type="AlphaFoldDB" id="A0A1W1H0F6"/>
<dbReference type="Proteomes" id="UP000191133">
    <property type="component" value="Unassembled WGS sequence"/>
</dbReference>
<name>A0A1W1H0F6_9GAMM</name>
<protein>
    <submittedName>
        <fullName evidence="2">Uncharacterized protein</fullName>
    </submittedName>
</protein>
<evidence type="ECO:0000256" key="1">
    <source>
        <dbReference type="SAM" id="MobiDB-lite"/>
    </source>
</evidence>
<feature type="region of interest" description="Disordered" evidence="1">
    <location>
        <begin position="153"/>
        <end position="230"/>
    </location>
</feature>
<feature type="compositionally biased region" description="Pro residues" evidence="1">
    <location>
        <begin position="209"/>
        <end position="223"/>
    </location>
</feature>
<organism evidence="2 3">
    <name type="scientific">Stenotrophomonas indicatrix</name>
    <dbReference type="NCBI Taxonomy" id="2045451"/>
    <lineage>
        <taxon>Bacteria</taxon>
        <taxon>Pseudomonadati</taxon>
        <taxon>Pseudomonadota</taxon>
        <taxon>Gammaproteobacteria</taxon>
        <taxon>Lysobacterales</taxon>
        <taxon>Lysobacteraceae</taxon>
        <taxon>Stenotrophomonas</taxon>
    </lineage>
</organism>
<evidence type="ECO:0000313" key="3">
    <source>
        <dbReference type="Proteomes" id="UP000191133"/>
    </source>
</evidence>
<feature type="region of interest" description="Disordered" evidence="1">
    <location>
        <begin position="24"/>
        <end position="44"/>
    </location>
</feature>
<sequence length="230" mass="24571">MNHNDLHAFSTKCEDVVIDLPHSGRGCRLRPHPRRRNRPPDPVGTCAAAAPQWQCSALPVPVGSVLLSHPTPLALHQRRRAMPNGPPLCRPIATSPLIRINAASKCELAPTFNGTSSAAMLLCGVVGTITEMRLRRFMRASAAKVGQRRSPSWVSAESNSRGWPGGWGSRGTIHPPGQPSAIQLSTTRPPPPTRGCAVGWKPTRAPADAPAPPSPARSPPATTPPRCRHN</sequence>
<gene>
    <name evidence="2" type="ORF">SAMN04488690_2758</name>
</gene>
<dbReference type="EMBL" id="FWEU01000003">
    <property type="protein sequence ID" value="SLM25028.1"/>
    <property type="molecule type" value="Genomic_DNA"/>
</dbReference>
<accession>A0A1W1H0F6</accession>